<dbReference type="InterPro" id="IPR012292">
    <property type="entry name" value="Globin/Proto"/>
</dbReference>
<dbReference type="GO" id="GO:0019825">
    <property type="term" value="F:oxygen binding"/>
    <property type="evidence" value="ECO:0007669"/>
    <property type="project" value="InterPro"/>
</dbReference>
<name>A0A7C8MFT1_9PLEO</name>
<keyword evidence="3" id="KW-1185">Reference proteome</keyword>
<reference evidence="2 3" key="1">
    <citation type="submission" date="2020-01" db="EMBL/GenBank/DDBJ databases">
        <authorList>
            <consortium name="DOE Joint Genome Institute"/>
            <person name="Haridas S."/>
            <person name="Albert R."/>
            <person name="Binder M."/>
            <person name="Bloem J."/>
            <person name="Labutti K."/>
            <person name="Salamov A."/>
            <person name="Andreopoulos B."/>
            <person name="Baker S.E."/>
            <person name="Barry K."/>
            <person name="Bills G."/>
            <person name="Bluhm B.H."/>
            <person name="Cannon C."/>
            <person name="Castanera R."/>
            <person name="Culley D.E."/>
            <person name="Daum C."/>
            <person name="Ezra D."/>
            <person name="Gonzalez J.B."/>
            <person name="Henrissat B."/>
            <person name="Kuo A."/>
            <person name="Liang C."/>
            <person name="Lipzen A."/>
            <person name="Lutzoni F."/>
            <person name="Magnuson J."/>
            <person name="Mondo S."/>
            <person name="Nolan M."/>
            <person name="Ohm R."/>
            <person name="Pangilinan J."/>
            <person name="Park H.-J.H."/>
            <person name="Ramirez L."/>
            <person name="Alfaro M."/>
            <person name="Sun H."/>
            <person name="Tritt A."/>
            <person name="Yoshinaga Y."/>
            <person name="Zwiers L.-H.L."/>
            <person name="Turgeon B.G."/>
            <person name="Goodwin S.B."/>
            <person name="Spatafora J.W."/>
            <person name="Crous P.W."/>
            <person name="Grigoriev I.V."/>
        </authorList>
    </citation>
    <scope>NUCLEOTIDE SEQUENCE [LARGE SCALE GENOMIC DNA]</scope>
    <source>
        <strain evidence="2 3">CBS 611.86</strain>
    </source>
</reference>
<dbReference type="EMBL" id="JAADJZ010000029">
    <property type="protein sequence ID" value="KAF2866045.1"/>
    <property type="molecule type" value="Genomic_DNA"/>
</dbReference>
<dbReference type="PANTHER" id="PTHR42071:SF1">
    <property type="entry name" value="GLOBIN-SENSOR DOMAIN-CONTAINING PROTEIN"/>
    <property type="match status" value="1"/>
</dbReference>
<accession>A0A7C8MFT1</accession>
<evidence type="ECO:0000259" key="1">
    <source>
        <dbReference type="Pfam" id="PF11563"/>
    </source>
</evidence>
<feature type="domain" description="Globin-sensor" evidence="1">
    <location>
        <begin position="23"/>
        <end position="203"/>
    </location>
</feature>
<dbReference type="Proteomes" id="UP000481861">
    <property type="component" value="Unassembled WGS sequence"/>
</dbReference>
<dbReference type="GO" id="GO:0020037">
    <property type="term" value="F:heme binding"/>
    <property type="evidence" value="ECO:0007669"/>
    <property type="project" value="InterPro"/>
</dbReference>
<dbReference type="Pfam" id="PF11563">
    <property type="entry name" value="Protoglobin"/>
    <property type="match status" value="1"/>
</dbReference>
<dbReference type="AlphaFoldDB" id="A0A7C8MFT1"/>
<proteinExistence type="predicted"/>
<sequence>MSYSHLPPGMQHVERRELYENLQARLAYLQNFLEFGPADIEALRRNQPFIKSLIPSLTEHHFFAKILQQDITAQALITHNTTSEPDVDEDDFTGPNNLNIKNRNMFVRWYLTKMNSDPSTTQYWEYMNMVGAMHAGHHRRTPLHVDVIHFSALLGHVQTVLNDAIISSPTLPTAEKSPLVKAWGKLLWIQNDLFAKWHIKDGDQYDQTSTRASKLNADTSFAEIKDDEGRDAECPFQAMARLTQDPAGKHGYAYKQIHTAKRFSYSSSTYGSGIGSITSISSP</sequence>
<evidence type="ECO:0000313" key="2">
    <source>
        <dbReference type="EMBL" id="KAF2866045.1"/>
    </source>
</evidence>
<dbReference type="InterPro" id="IPR044398">
    <property type="entry name" value="Globin-sensor_dom"/>
</dbReference>
<dbReference type="OrthoDB" id="10027058at2759"/>
<organism evidence="2 3">
    <name type="scientific">Massariosphaeria phaeospora</name>
    <dbReference type="NCBI Taxonomy" id="100035"/>
    <lineage>
        <taxon>Eukaryota</taxon>
        <taxon>Fungi</taxon>
        <taxon>Dikarya</taxon>
        <taxon>Ascomycota</taxon>
        <taxon>Pezizomycotina</taxon>
        <taxon>Dothideomycetes</taxon>
        <taxon>Pleosporomycetidae</taxon>
        <taxon>Pleosporales</taxon>
        <taxon>Pleosporales incertae sedis</taxon>
        <taxon>Massariosphaeria</taxon>
    </lineage>
</organism>
<comment type="caution">
    <text evidence="2">The sequence shown here is derived from an EMBL/GenBank/DDBJ whole genome shotgun (WGS) entry which is preliminary data.</text>
</comment>
<dbReference type="Gene3D" id="1.10.490.10">
    <property type="entry name" value="Globins"/>
    <property type="match status" value="1"/>
</dbReference>
<evidence type="ECO:0000313" key="3">
    <source>
        <dbReference type="Proteomes" id="UP000481861"/>
    </source>
</evidence>
<gene>
    <name evidence="2" type="ORF">BDV95DRAFT_584774</name>
</gene>
<protein>
    <submittedName>
        <fullName evidence="2">Protoglobin-domain-containing protein</fullName>
    </submittedName>
</protein>
<dbReference type="PANTHER" id="PTHR42071">
    <property type="entry name" value="PROTOGLOBIN DOMAIN-CONTAINING PROTEIN"/>
    <property type="match status" value="1"/>
</dbReference>